<dbReference type="STRING" id="311403.Arad_9920"/>
<evidence type="ECO:0000313" key="2">
    <source>
        <dbReference type="EMBL" id="ACM30860.1"/>
    </source>
</evidence>
<dbReference type="HOGENOM" id="CLU_1348176_0_0_5"/>
<dbReference type="Proteomes" id="UP000001600">
    <property type="component" value="Chromosome 2"/>
</dbReference>
<evidence type="ECO:0000313" key="3">
    <source>
        <dbReference type="Proteomes" id="UP000001600"/>
    </source>
</evidence>
<reference evidence="2 3" key="1">
    <citation type="journal article" date="2009" name="J. Bacteriol.">
        <title>Genome sequences of three Agrobacterium biovars help elucidate the evolution of multichromosome genomes in bacteria.</title>
        <authorList>
            <person name="Slater S.C."/>
            <person name="Goldman B.S."/>
            <person name="Goodner B."/>
            <person name="Setubal J.C."/>
            <person name="Farrand S.K."/>
            <person name="Nester E.W."/>
            <person name="Burr T.J."/>
            <person name="Banta L."/>
            <person name="Dickerman A.W."/>
            <person name="Paulsen I."/>
            <person name="Otten L."/>
            <person name="Suen G."/>
            <person name="Welch R."/>
            <person name="Almeida N.F."/>
            <person name="Arnold F."/>
            <person name="Burton O.T."/>
            <person name="Du Z."/>
            <person name="Ewing A."/>
            <person name="Godsy E."/>
            <person name="Heisel S."/>
            <person name="Houmiel K.L."/>
            <person name="Jhaveri J."/>
            <person name="Lu J."/>
            <person name="Miller N.M."/>
            <person name="Norton S."/>
            <person name="Chen Q."/>
            <person name="Phoolcharoen W."/>
            <person name="Ohlin V."/>
            <person name="Ondrusek D."/>
            <person name="Pride N."/>
            <person name="Stricklin S.L."/>
            <person name="Sun J."/>
            <person name="Wheeler C."/>
            <person name="Wilson L."/>
            <person name="Zhu H."/>
            <person name="Wood D.W."/>
        </authorList>
    </citation>
    <scope>NUCLEOTIDE SEQUENCE [LARGE SCALE GENOMIC DNA]</scope>
    <source>
        <strain evidence="3">K84 / ATCC BAA-868</strain>
    </source>
</reference>
<evidence type="ECO:0000256" key="1">
    <source>
        <dbReference type="SAM" id="MobiDB-lite"/>
    </source>
</evidence>
<proteinExistence type="predicted"/>
<dbReference type="AlphaFoldDB" id="B9JMA9"/>
<name>B9JMA9_RHIR8</name>
<gene>
    <name evidence="2" type="ordered locus">Arad_9920</name>
</gene>
<accession>B9JMA9</accession>
<dbReference type="KEGG" id="ara:Arad_9920"/>
<feature type="compositionally biased region" description="Basic and acidic residues" evidence="1">
    <location>
        <begin position="68"/>
        <end position="80"/>
    </location>
</feature>
<dbReference type="eggNOG" id="ENOG5030ZZ2">
    <property type="taxonomic scope" value="Bacteria"/>
</dbReference>
<feature type="region of interest" description="Disordered" evidence="1">
    <location>
        <begin position="106"/>
        <end position="129"/>
    </location>
</feature>
<feature type="region of interest" description="Disordered" evidence="1">
    <location>
        <begin position="41"/>
        <end position="80"/>
    </location>
</feature>
<dbReference type="EMBL" id="CP000629">
    <property type="protein sequence ID" value="ACM30860.1"/>
    <property type="molecule type" value="Genomic_DNA"/>
</dbReference>
<sequence>MKTQQRTFVVEFKSTRRRSTMKQDAIWGSTDLTALAREAEAEAPHLFEPNMVSPTEGQDRVMSPDSEPTTHRDDRIETVDDKRISASLAETEQSYPPQQNNVAAFSPVSESKENLPELGHPRTSRRRREARVVHRARGVKSAALVRSAATHGEIPSDELVALEEENRRLQGLLAEHLRQQNVQLRKMLERFGGI</sequence>
<organism evidence="2 3">
    <name type="scientific">Rhizobium rhizogenes (strain K84 / ATCC BAA-868)</name>
    <name type="common">Agrobacterium radiobacter</name>
    <dbReference type="NCBI Taxonomy" id="311403"/>
    <lineage>
        <taxon>Bacteria</taxon>
        <taxon>Pseudomonadati</taxon>
        <taxon>Pseudomonadota</taxon>
        <taxon>Alphaproteobacteria</taxon>
        <taxon>Hyphomicrobiales</taxon>
        <taxon>Rhizobiaceae</taxon>
        <taxon>Rhizobium/Agrobacterium group</taxon>
        <taxon>Rhizobium</taxon>
    </lineage>
</organism>
<dbReference type="RefSeq" id="WP_015918115.1">
    <property type="nucleotide sequence ID" value="NC_011983.1"/>
</dbReference>
<protein>
    <submittedName>
        <fullName evidence="2">Uncharacterized protein</fullName>
    </submittedName>
</protein>